<sequence length="83" mass="9202">MKVITTSEARKKLSTIVDTVRMSNRPIAIGRRDKAEALIIKFPDTANALVDDVTNMNAYGGGFDFLEAESDLYSRDDLTVSYV</sequence>
<evidence type="ECO:0000313" key="4">
    <source>
        <dbReference type="Proteomes" id="UP000034054"/>
    </source>
</evidence>
<gene>
    <name evidence="3" type="ORF">UY76_C0044G0001</name>
</gene>
<reference evidence="3 4" key="1">
    <citation type="journal article" date="2015" name="Nature">
        <title>rRNA introns, odd ribosomes, and small enigmatic genomes across a large radiation of phyla.</title>
        <authorList>
            <person name="Brown C.T."/>
            <person name="Hug L.A."/>
            <person name="Thomas B.C."/>
            <person name="Sharon I."/>
            <person name="Castelle C.J."/>
            <person name="Singh A."/>
            <person name="Wilkins M.J."/>
            <person name="Williams K.H."/>
            <person name="Banfield J.F."/>
        </authorList>
    </citation>
    <scope>NUCLEOTIDE SEQUENCE [LARGE SCALE GENOMIC DNA]</scope>
</reference>
<dbReference type="AlphaFoldDB" id="A0A0G1ZUK4"/>
<organism evidence="3 4">
    <name type="scientific">Candidatus Uhrbacteria bacterium GW2011_GWA2_52_8d</name>
    <dbReference type="NCBI Taxonomy" id="1618979"/>
    <lineage>
        <taxon>Bacteria</taxon>
        <taxon>Candidatus Uhriibacteriota</taxon>
    </lineage>
</organism>
<evidence type="ECO:0000256" key="2">
    <source>
        <dbReference type="RuleBase" id="RU362080"/>
    </source>
</evidence>
<comment type="function">
    <text evidence="2">Antitoxin component of a type II toxin-antitoxin (TA) system.</text>
</comment>
<comment type="caution">
    <text evidence="3">The sequence shown here is derived from an EMBL/GenBank/DDBJ whole genome shotgun (WGS) entry which is preliminary data.</text>
</comment>
<dbReference type="EMBL" id="LCRH01000044">
    <property type="protein sequence ID" value="KKW32022.1"/>
    <property type="molecule type" value="Genomic_DNA"/>
</dbReference>
<name>A0A0G1ZUK4_9BACT</name>
<protein>
    <recommendedName>
        <fullName evidence="2">Antitoxin</fullName>
    </recommendedName>
</protein>
<dbReference type="Pfam" id="PF02604">
    <property type="entry name" value="PhdYeFM_antitox"/>
    <property type="match status" value="1"/>
</dbReference>
<proteinExistence type="inferred from homology"/>
<evidence type="ECO:0000313" key="3">
    <source>
        <dbReference type="EMBL" id="KKW32022.1"/>
    </source>
</evidence>
<dbReference type="InterPro" id="IPR006442">
    <property type="entry name" value="Antitoxin_Phd/YefM"/>
</dbReference>
<accession>A0A0G1ZUK4</accession>
<evidence type="ECO:0000256" key="1">
    <source>
        <dbReference type="ARBA" id="ARBA00009981"/>
    </source>
</evidence>
<dbReference type="InterPro" id="IPR036165">
    <property type="entry name" value="YefM-like_sf"/>
</dbReference>
<dbReference type="Gene3D" id="3.40.1620.10">
    <property type="entry name" value="YefM-like domain"/>
    <property type="match status" value="1"/>
</dbReference>
<comment type="similarity">
    <text evidence="1 2">Belongs to the phD/YefM antitoxin family.</text>
</comment>
<dbReference type="SUPFAM" id="SSF143120">
    <property type="entry name" value="YefM-like"/>
    <property type="match status" value="1"/>
</dbReference>
<dbReference type="Proteomes" id="UP000034054">
    <property type="component" value="Unassembled WGS sequence"/>
</dbReference>